<keyword evidence="3" id="KW-0285">Flavoprotein</keyword>
<dbReference type="InterPro" id="IPR017941">
    <property type="entry name" value="Rieske_2Fe-2S"/>
</dbReference>
<evidence type="ECO:0000256" key="4">
    <source>
        <dbReference type="ARBA" id="ARBA00022714"/>
    </source>
</evidence>
<dbReference type="EMBL" id="MU005994">
    <property type="protein sequence ID" value="KAF2859311.1"/>
    <property type="molecule type" value="Genomic_DNA"/>
</dbReference>
<keyword evidence="9" id="KW-0411">Iron-sulfur</keyword>
<evidence type="ECO:0000256" key="9">
    <source>
        <dbReference type="ARBA" id="ARBA00023014"/>
    </source>
</evidence>
<dbReference type="GO" id="GO:0016651">
    <property type="term" value="F:oxidoreductase activity, acting on NAD(P)H"/>
    <property type="evidence" value="ECO:0007669"/>
    <property type="project" value="TreeGrafter"/>
</dbReference>
<dbReference type="Pfam" id="PF07992">
    <property type="entry name" value="Pyr_redox_2"/>
    <property type="match status" value="1"/>
</dbReference>
<keyword evidence="6" id="KW-0274">FAD</keyword>
<keyword evidence="8" id="KW-0408">Iron</keyword>
<evidence type="ECO:0000256" key="8">
    <source>
        <dbReference type="ARBA" id="ARBA00023004"/>
    </source>
</evidence>
<dbReference type="InterPro" id="IPR036922">
    <property type="entry name" value="Rieske_2Fe-2S_sf"/>
</dbReference>
<dbReference type="GO" id="GO:0051537">
    <property type="term" value="F:2 iron, 2 sulfur cluster binding"/>
    <property type="evidence" value="ECO:0007669"/>
    <property type="project" value="UniProtKB-KW"/>
</dbReference>
<evidence type="ECO:0000256" key="3">
    <source>
        <dbReference type="ARBA" id="ARBA00022630"/>
    </source>
</evidence>
<accession>A0A6A7BVT2</accession>
<evidence type="ECO:0000256" key="7">
    <source>
        <dbReference type="ARBA" id="ARBA00023002"/>
    </source>
</evidence>
<sequence>MSTKFKLPLPSLSSLKPNVPHEVSLPSLPDSKILLISQPPNAFALSPKCTHYGAPLSKGVLSPGRITCPWHGACFSLATGDVEDAPALDSLHRFDVIEEPDGVYVIADEADLKSGRRCLKPKVRVEAATPGVVIVGRGAGAVGAMEALRAGGYGGKIVNVAKEGFRPIDRTKLSKALATDLEKLAWRGVDFYRDAAIELVTDEVTGVDFENKKVMMKSGKEMGYEKLILSSGGTPNWLPLSGLGGELGNTFQIRTLEDSKKIVAAAGEEGGKKIVVIGSSFIGMEVGNCLASKKHHVTIVGMEKEPMERVMGAEVGSIFRKLLEKNGVEFYLGASVEKGIPSLDGKMISAVKLADGTELPADVVIEGVGVHPATEYLNHNSSITIEKDGSVSVDDRFAIKGVKDAYAVGDIASYPYYGPGGDGKPIRIEHWDVAQNAGRAVAQDILKPDEPPKRFIPVFWSAMGSQVRYCGTTAGSVGYDDIIIHGTTNVSEGKQSWIAYYCKGEQIVAVATMMKDPYMAQSAELMLSDKMPTKSQIKNGSDIMSIVL</sequence>
<dbReference type="Proteomes" id="UP000799421">
    <property type="component" value="Unassembled WGS sequence"/>
</dbReference>
<keyword evidence="4" id="KW-0001">2Fe-2S</keyword>
<organism evidence="11 12">
    <name type="scientific">Piedraia hortae CBS 480.64</name>
    <dbReference type="NCBI Taxonomy" id="1314780"/>
    <lineage>
        <taxon>Eukaryota</taxon>
        <taxon>Fungi</taxon>
        <taxon>Dikarya</taxon>
        <taxon>Ascomycota</taxon>
        <taxon>Pezizomycotina</taxon>
        <taxon>Dothideomycetes</taxon>
        <taxon>Dothideomycetidae</taxon>
        <taxon>Capnodiales</taxon>
        <taxon>Piedraiaceae</taxon>
        <taxon>Piedraia</taxon>
    </lineage>
</organism>
<proteinExistence type="inferred from homology"/>
<dbReference type="SUPFAM" id="SSF50022">
    <property type="entry name" value="ISP domain"/>
    <property type="match status" value="1"/>
</dbReference>
<dbReference type="GO" id="GO:0005737">
    <property type="term" value="C:cytoplasm"/>
    <property type="evidence" value="ECO:0007669"/>
    <property type="project" value="TreeGrafter"/>
</dbReference>
<evidence type="ECO:0000256" key="1">
    <source>
        <dbReference type="ARBA" id="ARBA00001974"/>
    </source>
</evidence>
<gene>
    <name evidence="11" type="ORF">K470DRAFT_219389</name>
</gene>
<evidence type="ECO:0000256" key="5">
    <source>
        <dbReference type="ARBA" id="ARBA00022723"/>
    </source>
</evidence>
<dbReference type="AlphaFoldDB" id="A0A6A7BVT2"/>
<dbReference type="SUPFAM" id="SSF51905">
    <property type="entry name" value="FAD/NAD(P)-binding domain"/>
    <property type="match status" value="2"/>
</dbReference>
<dbReference type="PRINTS" id="PR00368">
    <property type="entry name" value="FADPNR"/>
</dbReference>
<keyword evidence="7" id="KW-0560">Oxidoreductase</keyword>
<feature type="domain" description="Rieske" evidence="10">
    <location>
        <begin position="7"/>
        <end position="105"/>
    </location>
</feature>
<dbReference type="Gene3D" id="2.102.10.10">
    <property type="entry name" value="Rieske [2Fe-2S] iron-sulphur domain"/>
    <property type="match status" value="1"/>
</dbReference>
<name>A0A6A7BVT2_9PEZI</name>
<dbReference type="Gene3D" id="3.50.50.60">
    <property type="entry name" value="FAD/NAD(P)-binding domain"/>
    <property type="match status" value="2"/>
</dbReference>
<dbReference type="GO" id="GO:0046872">
    <property type="term" value="F:metal ion binding"/>
    <property type="evidence" value="ECO:0007669"/>
    <property type="project" value="UniProtKB-KW"/>
</dbReference>
<evidence type="ECO:0000259" key="10">
    <source>
        <dbReference type="PROSITE" id="PS51296"/>
    </source>
</evidence>
<keyword evidence="12" id="KW-1185">Reference proteome</keyword>
<comment type="cofactor">
    <cofactor evidence="1">
        <name>FAD</name>
        <dbReference type="ChEBI" id="CHEBI:57692"/>
    </cofactor>
</comment>
<evidence type="ECO:0000313" key="12">
    <source>
        <dbReference type="Proteomes" id="UP000799421"/>
    </source>
</evidence>
<dbReference type="PANTHER" id="PTHR43557">
    <property type="entry name" value="APOPTOSIS-INDUCING FACTOR 1"/>
    <property type="match status" value="1"/>
</dbReference>
<dbReference type="SUPFAM" id="SSF55424">
    <property type="entry name" value="FAD/NAD-linked reductases, dimerisation (C-terminal) domain"/>
    <property type="match status" value="1"/>
</dbReference>
<dbReference type="PRINTS" id="PR00411">
    <property type="entry name" value="PNDRDTASEI"/>
</dbReference>
<dbReference type="InterPro" id="IPR016156">
    <property type="entry name" value="FAD/NAD-linked_Rdtase_dimer_sf"/>
</dbReference>
<dbReference type="PANTHER" id="PTHR43557:SF2">
    <property type="entry name" value="RIESKE DOMAIN-CONTAINING PROTEIN-RELATED"/>
    <property type="match status" value="1"/>
</dbReference>
<dbReference type="InterPro" id="IPR023753">
    <property type="entry name" value="FAD/NAD-binding_dom"/>
</dbReference>
<dbReference type="PROSITE" id="PS51296">
    <property type="entry name" value="RIESKE"/>
    <property type="match status" value="1"/>
</dbReference>
<reference evidence="11" key="1">
    <citation type="journal article" date="2020" name="Stud. Mycol.">
        <title>101 Dothideomycetes genomes: a test case for predicting lifestyles and emergence of pathogens.</title>
        <authorList>
            <person name="Haridas S."/>
            <person name="Albert R."/>
            <person name="Binder M."/>
            <person name="Bloem J."/>
            <person name="Labutti K."/>
            <person name="Salamov A."/>
            <person name="Andreopoulos B."/>
            <person name="Baker S."/>
            <person name="Barry K."/>
            <person name="Bills G."/>
            <person name="Bluhm B."/>
            <person name="Cannon C."/>
            <person name="Castanera R."/>
            <person name="Culley D."/>
            <person name="Daum C."/>
            <person name="Ezra D."/>
            <person name="Gonzalez J."/>
            <person name="Henrissat B."/>
            <person name="Kuo A."/>
            <person name="Liang C."/>
            <person name="Lipzen A."/>
            <person name="Lutzoni F."/>
            <person name="Magnuson J."/>
            <person name="Mondo S."/>
            <person name="Nolan M."/>
            <person name="Ohm R."/>
            <person name="Pangilinan J."/>
            <person name="Park H.-J."/>
            <person name="Ramirez L."/>
            <person name="Alfaro M."/>
            <person name="Sun H."/>
            <person name="Tritt A."/>
            <person name="Yoshinaga Y."/>
            <person name="Zwiers L.-H."/>
            <person name="Turgeon B."/>
            <person name="Goodwin S."/>
            <person name="Spatafora J."/>
            <person name="Crous P."/>
            <person name="Grigoriev I."/>
        </authorList>
    </citation>
    <scope>NUCLEOTIDE SEQUENCE</scope>
    <source>
        <strain evidence="11">CBS 480.64</strain>
    </source>
</reference>
<dbReference type="InterPro" id="IPR050446">
    <property type="entry name" value="FAD-oxidoreductase/Apoptosis"/>
</dbReference>
<comment type="similarity">
    <text evidence="2">Belongs to the FAD-dependent oxidoreductase family.</text>
</comment>
<evidence type="ECO:0000313" key="11">
    <source>
        <dbReference type="EMBL" id="KAF2859311.1"/>
    </source>
</evidence>
<protein>
    <submittedName>
        <fullName evidence="11">FAD/NAD(P)-binding domain-containing protein</fullName>
    </submittedName>
</protein>
<dbReference type="Pfam" id="PF00355">
    <property type="entry name" value="Rieske"/>
    <property type="match status" value="1"/>
</dbReference>
<dbReference type="InterPro" id="IPR036188">
    <property type="entry name" value="FAD/NAD-bd_sf"/>
</dbReference>
<evidence type="ECO:0000256" key="6">
    <source>
        <dbReference type="ARBA" id="ARBA00022827"/>
    </source>
</evidence>
<evidence type="ECO:0000256" key="2">
    <source>
        <dbReference type="ARBA" id="ARBA00006442"/>
    </source>
</evidence>
<keyword evidence="5" id="KW-0479">Metal-binding</keyword>
<dbReference type="OrthoDB" id="6029at2759"/>